<keyword evidence="1" id="KW-0378">Hydrolase</keyword>
<dbReference type="SUPFAM" id="SSF52540">
    <property type="entry name" value="P-loop containing nucleoside triphosphate hydrolases"/>
    <property type="match status" value="1"/>
</dbReference>
<keyword evidence="1" id="KW-0234">DNA repair</keyword>
<evidence type="ECO:0000313" key="4">
    <source>
        <dbReference type="Proteomes" id="UP000036403"/>
    </source>
</evidence>
<dbReference type="GO" id="GO:0006310">
    <property type="term" value="P:DNA recombination"/>
    <property type="evidence" value="ECO:0007669"/>
    <property type="project" value="UniProtKB-KW"/>
</dbReference>
<dbReference type="GO" id="GO:0005524">
    <property type="term" value="F:ATP binding"/>
    <property type="evidence" value="ECO:0007669"/>
    <property type="project" value="UniProtKB-KW"/>
</dbReference>
<keyword evidence="1 3" id="KW-0347">Helicase</keyword>
<keyword evidence="1" id="KW-0067">ATP-binding</keyword>
<organism evidence="3 4">
    <name type="scientific">Lasius niger</name>
    <name type="common">Black garden ant</name>
    <dbReference type="NCBI Taxonomy" id="67767"/>
    <lineage>
        <taxon>Eukaryota</taxon>
        <taxon>Metazoa</taxon>
        <taxon>Ecdysozoa</taxon>
        <taxon>Arthropoda</taxon>
        <taxon>Hexapoda</taxon>
        <taxon>Insecta</taxon>
        <taxon>Pterygota</taxon>
        <taxon>Neoptera</taxon>
        <taxon>Endopterygota</taxon>
        <taxon>Hymenoptera</taxon>
        <taxon>Apocrita</taxon>
        <taxon>Aculeata</taxon>
        <taxon>Formicoidea</taxon>
        <taxon>Formicidae</taxon>
        <taxon>Formicinae</taxon>
        <taxon>Lasius</taxon>
        <taxon>Lasius</taxon>
    </lineage>
</organism>
<dbReference type="GO" id="GO:0000723">
    <property type="term" value="P:telomere maintenance"/>
    <property type="evidence" value="ECO:0007669"/>
    <property type="project" value="InterPro"/>
</dbReference>
<dbReference type="AlphaFoldDB" id="A0A0J7KGC8"/>
<name>A0A0J7KGC8_LASNI</name>
<dbReference type="GO" id="GO:0006281">
    <property type="term" value="P:DNA repair"/>
    <property type="evidence" value="ECO:0007669"/>
    <property type="project" value="UniProtKB-KW"/>
</dbReference>
<keyword evidence="4" id="KW-1185">Reference proteome</keyword>
<dbReference type="Proteomes" id="UP000036403">
    <property type="component" value="Unassembled WGS sequence"/>
</dbReference>
<feature type="domain" description="DNA helicase Pif1-like DEAD-box helicase" evidence="2">
    <location>
        <begin position="101"/>
        <end position="196"/>
    </location>
</feature>
<dbReference type="EMBL" id="LBMM01007962">
    <property type="protein sequence ID" value="KMQ89261.1"/>
    <property type="molecule type" value="Genomic_DNA"/>
</dbReference>
<dbReference type="PaxDb" id="67767-A0A0J7KGC8"/>
<dbReference type="InterPro" id="IPR027417">
    <property type="entry name" value="P-loop_NTPase"/>
</dbReference>
<dbReference type="Gene3D" id="3.40.50.300">
    <property type="entry name" value="P-loop containing nucleotide triphosphate hydrolases"/>
    <property type="match status" value="1"/>
</dbReference>
<keyword evidence="1" id="KW-0547">Nucleotide-binding</keyword>
<comment type="caution">
    <text evidence="3">The sequence shown here is derived from an EMBL/GenBank/DDBJ whole genome shotgun (WGS) entry which is preliminary data.</text>
</comment>
<gene>
    <name evidence="3" type="ORF">RF55_11122</name>
</gene>
<evidence type="ECO:0000313" key="3">
    <source>
        <dbReference type="EMBL" id="KMQ89261.1"/>
    </source>
</evidence>
<comment type="similarity">
    <text evidence="1">Belongs to the helicase family.</text>
</comment>
<keyword evidence="1" id="KW-0233">DNA recombination</keyword>
<comment type="cofactor">
    <cofactor evidence="1">
        <name>Mg(2+)</name>
        <dbReference type="ChEBI" id="CHEBI:18420"/>
    </cofactor>
</comment>
<dbReference type="EC" id="5.6.2.3" evidence="1"/>
<dbReference type="InterPro" id="IPR010285">
    <property type="entry name" value="DNA_helicase_pif1-like_DEAD"/>
</dbReference>
<dbReference type="GO" id="GO:0043139">
    <property type="term" value="F:5'-3' DNA helicase activity"/>
    <property type="evidence" value="ECO:0007669"/>
    <property type="project" value="UniProtKB-EC"/>
</dbReference>
<evidence type="ECO:0000256" key="1">
    <source>
        <dbReference type="RuleBase" id="RU363044"/>
    </source>
</evidence>
<dbReference type="PANTHER" id="PTHR10492">
    <property type="match status" value="1"/>
</dbReference>
<proteinExistence type="inferred from homology"/>
<evidence type="ECO:0000259" key="2">
    <source>
        <dbReference type="Pfam" id="PF05970"/>
    </source>
</evidence>
<sequence length="200" mass="22466">MSEDYARHSGVLQGQKKVYEQIGAMLIAEGKSFADFPQMEQIIENNEEEDYVTLEQAMEIGTRQYNQLNEKQKEIVDLILNRLDNNSHNTNCFYIDGPGGSAIAATLLPAGKIIHKTFGLPVPLLADSSSAIKIQSKEAQYLKEIDVFIWDEAPMAPRYALDIMDRTLRDIMRNDLPFGGKIVILGGDLRQLLPIKIRGI</sequence>
<protein>
    <recommendedName>
        <fullName evidence="1">ATP-dependent DNA helicase</fullName>
        <ecNumber evidence="1">5.6.2.3</ecNumber>
    </recommendedName>
</protein>
<dbReference type="OrthoDB" id="7697904at2759"/>
<dbReference type="STRING" id="67767.A0A0J7KGC8"/>
<keyword evidence="1" id="KW-0227">DNA damage</keyword>
<accession>A0A0J7KGC8</accession>
<dbReference type="PANTHER" id="PTHR10492:SF57">
    <property type="entry name" value="ATP-DEPENDENT DNA HELICASE"/>
    <property type="match status" value="1"/>
</dbReference>
<dbReference type="Pfam" id="PF05970">
    <property type="entry name" value="PIF1"/>
    <property type="match status" value="1"/>
</dbReference>
<reference evidence="3 4" key="1">
    <citation type="submission" date="2015-04" db="EMBL/GenBank/DDBJ databases">
        <title>Lasius niger genome sequencing.</title>
        <authorList>
            <person name="Konorov E.A."/>
            <person name="Nikitin M.A."/>
            <person name="Kirill M.V."/>
            <person name="Chang P."/>
        </authorList>
    </citation>
    <scope>NUCLEOTIDE SEQUENCE [LARGE SCALE GENOMIC DNA]</scope>
    <source>
        <tissue evidence="3">Whole</tissue>
    </source>
</reference>
<comment type="catalytic activity">
    <reaction evidence="1">
        <text>ATP + H2O = ADP + phosphate + H(+)</text>
        <dbReference type="Rhea" id="RHEA:13065"/>
        <dbReference type="ChEBI" id="CHEBI:15377"/>
        <dbReference type="ChEBI" id="CHEBI:15378"/>
        <dbReference type="ChEBI" id="CHEBI:30616"/>
        <dbReference type="ChEBI" id="CHEBI:43474"/>
        <dbReference type="ChEBI" id="CHEBI:456216"/>
        <dbReference type="EC" id="5.6.2.3"/>
    </reaction>
</comment>
<dbReference type="GO" id="GO:0016887">
    <property type="term" value="F:ATP hydrolysis activity"/>
    <property type="evidence" value="ECO:0007669"/>
    <property type="project" value="RHEA"/>
</dbReference>